<evidence type="ECO:0000313" key="2">
    <source>
        <dbReference type="Proteomes" id="UP000499080"/>
    </source>
</evidence>
<keyword evidence="2" id="KW-1185">Reference proteome</keyword>
<dbReference type="AlphaFoldDB" id="A0A4Y2H2Z0"/>
<dbReference type="Proteomes" id="UP000499080">
    <property type="component" value="Unassembled WGS sequence"/>
</dbReference>
<gene>
    <name evidence="1" type="ORF">AVEN_117661_1</name>
</gene>
<evidence type="ECO:0000313" key="1">
    <source>
        <dbReference type="EMBL" id="GBM59529.1"/>
    </source>
</evidence>
<dbReference type="EMBL" id="BGPR01101397">
    <property type="protein sequence ID" value="GBM59529.1"/>
    <property type="molecule type" value="Genomic_DNA"/>
</dbReference>
<accession>A0A4Y2H2Z0</accession>
<proteinExistence type="predicted"/>
<organism evidence="1 2">
    <name type="scientific">Araneus ventricosus</name>
    <name type="common">Orbweaver spider</name>
    <name type="synonym">Epeira ventricosa</name>
    <dbReference type="NCBI Taxonomy" id="182803"/>
    <lineage>
        <taxon>Eukaryota</taxon>
        <taxon>Metazoa</taxon>
        <taxon>Ecdysozoa</taxon>
        <taxon>Arthropoda</taxon>
        <taxon>Chelicerata</taxon>
        <taxon>Arachnida</taxon>
        <taxon>Araneae</taxon>
        <taxon>Araneomorphae</taxon>
        <taxon>Entelegynae</taxon>
        <taxon>Araneoidea</taxon>
        <taxon>Araneidae</taxon>
        <taxon>Araneus</taxon>
    </lineage>
</organism>
<protein>
    <submittedName>
        <fullName evidence="1">Uncharacterized protein</fullName>
    </submittedName>
</protein>
<reference evidence="1 2" key="1">
    <citation type="journal article" date="2019" name="Sci. Rep.">
        <title>Orb-weaving spider Araneus ventricosus genome elucidates the spidroin gene catalogue.</title>
        <authorList>
            <person name="Kono N."/>
            <person name="Nakamura H."/>
            <person name="Ohtoshi R."/>
            <person name="Moran D.A.P."/>
            <person name="Shinohara A."/>
            <person name="Yoshida Y."/>
            <person name="Fujiwara M."/>
            <person name="Mori M."/>
            <person name="Tomita M."/>
            <person name="Arakawa K."/>
        </authorList>
    </citation>
    <scope>NUCLEOTIDE SEQUENCE [LARGE SCALE GENOMIC DNA]</scope>
</reference>
<sequence length="91" mass="10217">MGRINFTSIVKAVMGEERLRQHAVPSFQLTVTSRSHRCLRGSLCNRGKTTPLLSLYKASAMYGTPVSAECQDGRIPAFSPKYSHENIIYFH</sequence>
<name>A0A4Y2H2Z0_ARAVE</name>
<comment type="caution">
    <text evidence="1">The sequence shown here is derived from an EMBL/GenBank/DDBJ whole genome shotgun (WGS) entry which is preliminary data.</text>
</comment>